<dbReference type="Pfam" id="PF06283">
    <property type="entry name" value="ThuA"/>
    <property type="match status" value="1"/>
</dbReference>
<dbReference type="Gene3D" id="3.40.50.880">
    <property type="match status" value="1"/>
</dbReference>
<evidence type="ECO:0000259" key="2">
    <source>
        <dbReference type="Pfam" id="PF06283"/>
    </source>
</evidence>
<dbReference type="AlphaFoldDB" id="A0A0F7S2S4"/>
<dbReference type="PANTHER" id="PTHR40469">
    <property type="entry name" value="SECRETED GLYCOSYL HYDROLASE"/>
    <property type="match status" value="1"/>
</dbReference>
<feature type="signal peptide" evidence="1">
    <location>
        <begin position="1"/>
        <end position="29"/>
    </location>
</feature>
<dbReference type="EMBL" id="LK056681">
    <property type="protein sequence ID" value="CDU24833.1"/>
    <property type="molecule type" value="Genomic_DNA"/>
</dbReference>
<reference evidence="5" key="1">
    <citation type="submission" date="2014-06" db="EMBL/GenBank/DDBJ databases">
        <authorList>
            <person name="Berkman P.J."/>
        </authorList>
    </citation>
    <scope>NUCLEOTIDE SEQUENCE [LARGE SCALE GENOMIC DNA]</scope>
</reference>
<name>A0A0F7S2S4_9BASI</name>
<dbReference type="SUPFAM" id="SSF52317">
    <property type="entry name" value="Class I glutamine amidotransferase-like"/>
    <property type="match status" value="1"/>
</dbReference>
<gene>
    <name evidence="3" type="primary">SSCI70310.1</name>
    <name evidence="4" type="ORF">SPSC_04666</name>
</gene>
<evidence type="ECO:0000313" key="5">
    <source>
        <dbReference type="Proteomes" id="UP000242770"/>
    </source>
</evidence>
<reference evidence="3" key="3">
    <citation type="submission" date="2014-06" db="EMBL/GenBank/DDBJ databases">
        <authorList>
            <person name="Berkman J.Paul."/>
        </authorList>
    </citation>
    <scope>NUCLEOTIDE SEQUENCE [LARGE SCALE GENOMIC DNA]</scope>
</reference>
<sequence>MTLARKALSLLSWTALVALLSLLASPVAASKKMLIYTYTQGFHHYSIPTATKVVQQLAKNANPPIDTVHSDDPDDFEKPNWLSQFDMLMFISVSGKALSDQGAEALREYIEAGGGYLGVHEACDALYDHHWYGRLVGAYFNYHPQITHATLNIINRTHPATKHLNESWRVYDEMYNYNSNPSKWGKQYLITADQSSYDDPVETIAQRASEQGSPHPIAWWKEGDQLTYNPHVKVGGGTDPTKHEIRSGKAGTGGAGRSFYTALGHTDAMWHDDAFQQHIMGAVSWLMDSPVLKSWSANPPKGAVGSDYDPAAAASASAAASATNSKAPSRPSSGEGILSTIVSGTPLPYSKSAISKSGACSTTSLTLSSLLAVAVGALSASLLLASSSAAC</sequence>
<proteinExistence type="predicted"/>
<dbReference type="OrthoDB" id="3482285at2759"/>
<accession>A0A0F7S2S4</accession>
<keyword evidence="1" id="KW-0732">Signal</keyword>
<dbReference type="InterPro" id="IPR029062">
    <property type="entry name" value="Class_I_gatase-like"/>
</dbReference>
<dbReference type="Proteomes" id="UP000242770">
    <property type="component" value="Unassembled WGS sequence"/>
</dbReference>
<reference evidence="4" key="2">
    <citation type="submission" date="2014-06" db="EMBL/GenBank/DDBJ databases">
        <authorList>
            <person name="Ju J."/>
            <person name="Zhang J."/>
        </authorList>
    </citation>
    <scope>NUCLEOTIDE SEQUENCE</scope>
    <source>
        <strain evidence="4">SscI8</strain>
    </source>
</reference>
<organism evidence="3 5">
    <name type="scientific">Sporisorium scitamineum</name>
    <dbReference type="NCBI Taxonomy" id="49012"/>
    <lineage>
        <taxon>Eukaryota</taxon>
        <taxon>Fungi</taxon>
        <taxon>Dikarya</taxon>
        <taxon>Basidiomycota</taxon>
        <taxon>Ustilaginomycotina</taxon>
        <taxon>Ustilaginomycetes</taxon>
        <taxon>Ustilaginales</taxon>
        <taxon>Ustilaginaceae</taxon>
        <taxon>Sporisorium</taxon>
    </lineage>
</organism>
<feature type="domain" description="ThuA-like" evidence="2">
    <location>
        <begin position="32"/>
        <end position="285"/>
    </location>
</feature>
<keyword evidence="5" id="KW-1185">Reference proteome</keyword>
<evidence type="ECO:0000313" key="4">
    <source>
        <dbReference type="EMBL" id="CDU24833.1"/>
    </source>
</evidence>
<dbReference type="EMBL" id="CCFA01004195">
    <property type="protein sequence ID" value="CDS01609.1"/>
    <property type="molecule type" value="Genomic_DNA"/>
</dbReference>
<evidence type="ECO:0000256" key="1">
    <source>
        <dbReference type="SAM" id="SignalP"/>
    </source>
</evidence>
<protein>
    <recommendedName>
        <fullName evidence="2">ThuA-like domain-containing protein</fullName>
    </recommendedName>
</protein>
<evidence type="ECO:0000313" key="3">
    <source>
        <dbReference type="EMBL" id="CDS01609.1"/>
    </source>
</evidence>
<dbReference type="PANTHER" id="PTHR40469:SF2">
    <property type="entry name" value="GALACTOSE-BINDING DOMAIN-LIKE SUPERFAMILY PROTEIN"/>
    <property type="match status" value="1"/>
</dbReference>
<dbReference type="InterPro" id="IPR029010">
    <property type="entry name" value="ThuA-like"/>
</dbReference>
<feature type="chain" id="PRO_5015039056" description="ThuA-like domain-containing protein" evidence="1">
    <location>
        <begin position="30"/>
        <end position="391"/>
    </location>
</feature>